<dbReference type="CDD" id="cd01832">
    <property type="entry name" value="SGNH_hydrolase_like_1"/>
    <property type="match status" value="1"/>
</dbReference>
<dbReference type="InterPro" id="IPR013830">
    <property type="entry name" value="SGNH_hydro"/>
</dbReference>
<dbReference type="PANTHER" id="PTHR43784:SF2">
    <property type="entry name" value="GDSL-LIKE LIPASE_ACYLHYDROLASE, PUTATIVE (AFU_ORTHOLOGUE AFUA_2G00820)-RELATED"/>
    <property type="match status" value="1"/>
</dbReference>
<protein>
    <submittedName>
        <fullName evidence="2">SGNH/GDSL hydrolase family protein</fullName>
    </submittedName>
</protein>
<dbReference type="SUPFAM" id="SSF52266">
    <property type="entry name" value="SGNH hydrolase"/>
    <property type="match status" value="1"/>
</dbReference>
<dbReference type="Pfam" id="PF13472">
    <property type="entry name" value="Lipase_GDSL_2"/>
    <property type="match status" value="1"/>
</dbReference>
<dbReference type="EMBL" id="JADMLG010000001">
    <property type="protein sequence ID" value="MBH0775003.1"/>
    <property type="molecule type" value="Genomic_DNA"/>
</dbReference>
<dbReference type="GO" id="GO:0016787">
    <property type="term" value="F:hydrolase activity"/>
    <property type="evidence" value="ECO:0007669"/>
    <property type="project" value="UniProtKB-KW"/>
</dbReference>
<keyword evidence="2" id="KW-0378">Hydrolase</keyword>
<reference evidence="2" key="1">
    <citation type="submission" date="2020-11" db="EMBL/GenBank/DDBJ databases">
        <title>Nocardia NEAU-351.nov., a novel actinomycete isolated from the cow dung.</title>
        <authorList>
            <person name="Zhang X."/>
        </authorList>
    </citation>
    <scope>NUCLEOTIDE SEQUENCE</scope>
    <source>
        <strain evidence="2">NEAU-351</strain>
    </source>
</reference>
<dbReference type="InterPro" id="IPR053140">
    <property type="entry name" value="GDSL_Rv0518-like"/>
</dbReference>
<sequence>MPMTEQSDLYCLPESTSAALLFDAPWRRFGVVGDSLSAGIGDPTPGYANRGWADRVADVLRRLGPDARYLNIAEYGVTTAETVSGQLDRMLEFGPDLLHLPCGPNDILRRDPDFDRIEKAMRHMYEVAAGARALLTTFTLGRAFVVPAFPDWHRRIRDMNEITRDVAADYDAVVVDMWNHPFNDRDNLVSADRIHFSTSGQAVMATEVVRRLSHELASRSG</sequence>
<dbReference type="Gene3D" id="3.40.50.1110">
    <property type="entry name" value="SGNH hydrolase"/>
    <property type="match status" value="1"/>
</dbReference>
<evidence type="ECO:0000259" key="1">
    <source>
        <dbReference type="Pfam" id="PF13472"/>
    </source>
</evidence>
<keyword evidence="3" id="KW-1185">Reference proteome</keyword>
<comment type="caution">
    <text evidence="2">The sequence shown here is derived from an EMBL/GenBank/DDBJ whole genome shotgun (WGS) entry which is preliminary data.</text>
</comment>
<organism evidence="2 3">
    <name type="scientific">Nocardia bovistercoris</name>
    <dbReference type="NCBI Taxonomy" id="2785916"/>
    <lineage>
        <taxon>Bacteria</taxon>
        <taxon>Bacillati</taxon>
        <taxon>Actinomycetota</taxon>
        <taxon>Actinomycetes</taxon>
        <taxon>Mycobacteriales</taxon>
        <taxon>Nocardiaceae</taxon>
        <taxon>Nocardia</taxon>
    </lineage>
</organism>
<name>A0A931I6X1_9NOCA</name>
<dbReference type="Proteomes" id="UP000655751">
    <property type="component" value="Unassembled WGS sequence"/>
</dbReference>
<feature type="domain" description="SGNH hydrolase-type esterase" evidence="1">
    <location>
        <begin position="31"/>
        <end position="202"/>
    </location>
</feature>
<gene>
    <name evidence="2" type="ORF">IT779_01720</name>
</gene>
<evidence type="ECO:0000313" key="2">
    <source>
        <dbReference type="EMBL" id="MBH0775003.1"/>
    </source>
</evidence>
<dbReference type="AlphaFoldDB" id="A0A931I6X1"/>
<evidence type="ECO:0000313" key="3">
    <source>
        <dbReference type="Proteomes" id="UP000655751"/>
    </source>
</evidence>
<dbReference type="RefSeq" id="WP_196147331.1">
    <property type="nucleotide sequence ID" value="NZ_JADMLG010000001.1"/>
</dbReference>
<dbReference type="PANTHER" id="PTHR43784">
    <property type="entry name" value="GDSL-LIKE LIPASE/ACYLHYDROLASE, PUTATIVE (AFU_ORTHOLOGUE AFUA_2G00820)-RELATED"/>
    <property type="match status" value="1"/>
</dbReference>
<dbReference type="InterPro" id="IPR036514">
    <property type="entry name" value="SGNH_hydro_sf"/>
</dbReference>
<proteinExistence type="predicted"/>
<accession>A0A931I6X1</accession>